<evidence type="ECO:0000256" key="5">
    <source>
        <dbReference type="ARBA" id="ARBA00023242"/>
    </source>
</evidence>
<dbReference type="Pfam" id="PF02144">
    <property type="entry name" value="Rad1"/>
    <property type="match status" value="1"/>
</dbReference>
<reference evidence="8" key="1">
    <citation type="submission" date="2024-06" db="EMBL/GenBank/DDBJ databases">
        <title>Multi-omics analyses provide insights into the biosynthesis of the anticancer antibiotic pleurotin in Hohenbuehelia grisea.</title>
        <authorList>
            <person name="Weaver J.A."/>
            <person name="Alberti F."/>
        </authorList>
    </citation>
    <scope>NUCLEOTIDE SEQUENCE [LARGE SCALE GENOMIC DNA]</scope>
    <source>
        <strain evidence="8">T-177</strain>
    </source>
</reference>
<accession>A0ABR3IW65</accession>
<dbReference type="PRINTS" id="PR01245">
    <property type="entry name" value="RAD1REC1"/>
</dbReference>
<dbReference type="InterPro" id="IPR003021">
    <property type="entry name" value="Rad1_Rec1_Rad17"/>
</dbReference>
<sequence length="378" mass="41093">MPTAQLPPVLKASVHDVRYLAGLLRGVNFVNKATVTVTDTGITITVEEARSLLATAFIFADIFDEFVYNAEKPSLENSSQASDSEDAEQENAAFEIPLGTLIECLNIFGTAGASASSSSSRARRWKRDDDDRGSENEDDNDGRRLGPNRGGDAGNTSIEQYFASGSEKRTGMRMSYAGSGYPLMLIIAEEADGPTTACEITTFDPEPHLELPFNANETELKIILKSSWLRDALSELDPSFEKLTFIGNPPPESAAATGAQTSARRKSAARSGALQPPMLRIQAVGGFGSIEMDYPNDREVLETFECAQRVCFSYRAVHVTRALRALQNSTKTSLRIDSSGLMSLQFLMPSPVPRSRPGTKSGTEAFIDFKILPLDDDL</sequence>
<dbReference type="PANTHER" id="PTHR10870:SF0">
    <property type="entry name" value="CELL CYCLE CHECKPOINT PROTEIN RAD1"/>
    <property type="match status" value="1"/>
</dbReference>
<protein>
    <recommendedName>
        <fullName evidence="9">Rad1-domain-containing protein</fullName>
    </recommendedName>
</protein>
<dbReference type="InterPro" id="IPR046938">
    <property type="entry name" value="DNA_clamp_sf"/>
</dbReference>
<evidence type="ECO:0000256" key="6">
    <source>
        <dbReference type="SAM" id="MobiDB-lite"/>
    </source>
</evidence>
<evidence type="ECO:0008006" key="9">
    <source>
        <dbReference type="Google" id="ProtNLM"/>
    </source>
</evidence>
<dbReference type="EMBL" id="JASNQZ010000015">
    <property type="protein sequence ID" value="KAL0947456.1"/>
    <property type="molecule type" value="Genomic_DNA"/>
</dbReference>
<name>A0ABR3IW65_9AGAR</name>
<gene>
    <name evidence="7" type="ORF">HGRIS_013563</name>
</gene>
<feature type="compositionally biased region" description="Basic and acidic residues" evidence="6">
    <location>
        <begin position="126"/>
        <end position="135"/>
    </location>
</feature>
<evidence type="ECO:0000256" key="2">
    <source>
        <dbReference type="ARBA" id="ARBA00010991"/>
    </source>
</evidence>
<keyword evidence="5" id="KW-0539">Nucleus</keyword>
<dbReference type="PANTHER" id="PTHR10870">
    <property type="entry name" value="CELL CYCLE CHECKPOINT PROTEIN RAD1"/>
    <property type="match status" value="1"/>
</dbReference>
<evidence type="ECO:0000256" key="1">
    <source>
        <dbReference type="ARBA" id="ARBA00004123"/>
    </source>
</evidence>
<evidence type="ECO:0000313" key="7">
    <source>
        <dbReference type="EMBL" id="KAL0947456.1"/>
    </source>
</evidence>
<comment type="similarity">
    <text evidence="2">Belongs to the rad1 family.</text>
</comment>
<comment type="caution">
    <text evidence="7">The sequence shown here is derived from an EMBL/GenBank/DDBJ whole genome shotgun (WGS) entry which is preliminary data.</text>
</comment>
<feature type="region of interest" description="Disordered" evidence="6">
    <location>
        <begin position="112"/>
        <end position="157"/>
    </location>
</feature>
<keyword evidence="8" id="KW-1185">Reference proteome</keyword>
<dbReference type="SUPFAM" id="SSF55979">
    <property type="entry name" value="DNA clamp"/>
    <property type="match status" value="1"/>
</dbReference>
<evidence type="ECO:0000256" key="4">
    <source>
        <dbReference type="ARBA" id="ARBA00023204"/>
    </source>
</evidence>
<evidence type="ECO:0000313" key="8">
    <source>
        <dbReference type="Proteomes" id="UP001556367"/>
    </source>
</evidence>
<keyword evidence="4" id="KW-0234">DNA repair</keyword>
<proteinExistence type="inferred from homology"/>
<evidence type="ECO:0000256" key="3">
    <source>
        <dbReference type="ARBA" id="ARBA00022763"/>
    </source>
</evidence>
<feature type="region of interest" description="Disordered" evidence="6">
    <location>
        <begin position="247"/>
        <end position="271"/>
    </location>
</feature>
<comment type="subcellular location">
    <subcellularLocation>
        <location evidence="1">Nucleus</location>
    </subcellularLocation>
</comment>
<keyword evidence="3" id="KW-0227">DNA damage</keyword>
<dbReference type="Gene3D" id="3.70.10.10">
    <property type="match status" value="2"/>
</dbReference>
<organism evidence="7 8">
    <name type="scientific">Hohenbuehelia grisea</name>
    <dbReference type="NCBI Taxonomy" id="104357"/>
    <lineage>
        <taxon>Eukaryota</taxon>
        <taxon>Fungi</taxon>
        <taxon>Dikarya</taxon>
        <taxon>Basidiomycota</taxon>
        <taxon>Agaricomycotina</taxon>
        <taxon>Agaricomycetes</taxon>
        <taxon>Agaricomycetidae</taxon>
        <taxon>Agaricales</taxon>
        <taxon>Pleurotineae</taxon>
        <taxon>Pleurotaceae</taxon>
        <taxon>Hohenbuehelia</taxon>
    </lineage>
</organism>
<dbReference type="Proteomes" id="UP001556367">
    <property type="component" value="Unassembled WGS sequence"/>
</dbReference>